<protein>
    <submittedName>
        <fullName evidence="1">Uncharacterized protein</fullName>
    </submittedName>
</protein>
<organism evidence="1 2">
    <name type="scientific">Bauhinia variegata</name>
    <name type="common">Purple orchid tree</name>
    <name type="synonym">Phanera variegata</name>
    <dbReference type="NCBI Taxonomy" id="167791"/>
    <lineage>
        <taxon>Eukaryota</taxon>
        <taxon>Viridiplantae</taxon>
        <taxon>Streptophyta</taxon>
        <taxon>Embryophyta</taxon>
        <taxon>Tracheophyta</taxon>
        <taxon>Spermatophyta</taxon>
        <taxon>Magnoliopsida</taxon>
        <taxon>eudicotyledons</taxon>
        <taxon>Gunneridae</taxon>
        <taxon>Pentapetalae</taxon>
        <taxon>rosids</taxon>
        <taxon>fabids</taxon>
        <taxon>Fabales</taxon>
        <taxon>Fabaceae</taxon>
        <taxon>Cercidoideae</taxon>
        <taxon>Cercideae</taxon>
        <taxon>Bauhiniinae</taxon>
        <taxon>Bauhinia</taxon>
    </lineage>
</organism>
<keyword evidence="2" id="KW-1185">Reference proteome</keyword>
<dbReference type="EMBL" id="CM039428">
    <property type="protein sequence ID" value="KAI4352623.1"/>
    <property type="molecule type" value="Genomic_DNA"/>
</dbReference>
<proteinExistence type="predicted"/>
<dbReference type="Proteomes" id="UP000828941">
    <property type="component" value="Chromosome 3"/>
</dbReference>
<reference evidence="1 2" key="1">
    <citation type="journal article" date="2022" name="DNA Res.">
        <title>Chromosomal-level genome assembly of the orchid tree Bauhinia variegata (Leguminosae; Cercidoideae) supports the allotetraploid origin hypothesis of Bauhinia.</title>
        <authorList>
            <person name="Zhong Y."/>
            <person name="Chen Y."/>
            <person name="Zheng D."/>
            <person name="Pang J."/>
            <person name="Liu Y."/>
            <person name="Luo S."/>
            <person name="Meng S."/>
            <person name="Qian L."/>
            <person name="Wei D."/>
            <person name="Dai S."/>
            <person name="Zhou R."/>
        </authorList>
    </citation>
    <scope>NUCLEOTIDE SEQUENCE [LARGE SCALE GENOMIC DNA]</scope>
    <source>
        <strain evidence="1">BV-YZ2020</strain>
    </source>
</reference>
<evidence type="ECO:0000313" key="2">
    <source>
        <dbReference type="Proteomes" id="UP000828941"/>
    </source>
</evidence>
<name>A0ACB9PVT8_BAUVA</name>
<accession>A0ACB9PVT8</accession>
<evidence type="ECO:0000313" key="1">
    <source>
        <dbReference type="EMBL" id="KAI4352623.1"/>
    </source>
</evidence>
<comment type="caution">
    <text evidence="1">The sequence shown here is derived from an EMBL/GenBank/DDBJ whole genome shotgun (WGS) entry which is preliminary data.</text>
</comment>
<gene>
    <name evidence="1" type="ORF">L6164_006857</name>
</gene>
<sequence>MAKGDDAVRKKKNKAIRKKLRSKDGSSNVSAKVAAMIAAKKRRQSGKRRITEGMCFSLPTPDDPFNDRYGKPEFKRMDKRKKNHPQKDDRVPVDGKSAVRRKVSLDENILNSNQIANEDDFKCLKNEFKIHVTKQNRDHAVIKKHLYGPQGKGCFNPESPSKYLIACLTSIESELRLDETSTDCKEEPWLGSTWGIEFWNCYSAGKDIMETGGNSASIEQIAWIVSSAADTIARKEKEGESFSSPFLLFLVHSQEKGAKVRSVCKPLKLLGIHTVSIHSGASIDHQIHGLKSCEPEFIVSTPERLLELVSLKAIDISNVSMLVIDGLNSTFSTGQVDMIKSIKNSISGVPHIVVFNDCFGHASMPMVKYLLKGPICRLSLLDSVTSLSSCIIQSVEVCTSEEEKLLKSIKVLEQSLGNKVLCIIRGDNNCQKLLANLIANGCLILGGSDAQSVGDSVGHKGRMKKAISVINMEQIYKTDIGDYDLVVLPSFVPVVDNYVHILISMARHSVNGVIYSFLTKEDREIAGPLIRTLEECGQQVPEALQSLCHT</sequence>